<dbReference type="Pfam" id="PF04607">
    <property type="entry name" value="RelA_SpoT"/>
    <property type="match status" value="1"/>
</dbReference>
<dbReference type="Proteomes" id="UP000230481">
    <property type="component" value="Unassembled WGS sequence"/>
</dbReference>
<gene>
    <name evidence="4" type="ORF">COT82_00135</name>
</gene>
<dbReference type="InterPro" id="IPR004095">
    <property type="entry name" value="TGS"/>
</dbReference>
<organism evidence="4 5">
    <name type="scientific">Candidatus Campbellbacteria bacterium CG10_big_fil_rev_8_21_14_0_10_35_52</name>
    <dbReference type="NCBI Taxonomy" id="1974527"/>
    <lineage>
        <taxon>Bacteria</taxon>
        <taxon>Candidatus Campbelliibacteriota</taxon>
    </lineage>
</organism>
<dbReference type="AlphaFoldDB" id="A0A2M6WW18"/>
<dbReference type="InterPro" id="IPR012676">
    <property type="entry name" value="TGS-like"/>
</dbReference>
<dbReference type="PROSITE" id="PS51880">
    <property type="entry name" value="TGS"/>
    <property type="match status" value="1"/>
</dbReference>
<dbReference type="InterPro" id="IPR007685">
    <property type="entry name" value="RelA_SpoT"/>
</dbReference>
<comment type="caution">
    <text evidence="4">The sequence shown here is derived from an EMBL/GenBank/DDBJ whole genome shotgun (WGS) entry which is preliminary data.</text>
</comment>
<dbReference type="SUPFAM" id="SSF109604">
    <property type="entry name" value="HD-domain/PDEase-like"/>
    <property type="match status" value="1"/>
</dbReference>
<dbReference type="InterPro" id="IPR012675">
    <property type="entry name" value="Beta-grasp_dom_sf"/>
</dbReference>
<evidence type="ECO:0008006" key="6">
    <source>
        <dbReference type="Google" id="ProtNLM"/>
    </source>
</evidence>
<dbReference type="SMART" id="SM00471">
    <property type="entry name" value="HDc"/>
    <property type="match status" value="1"/>
</dbReference>
<dbReference type="Pfam" id="PF02824">
    <property type="entry name" value="TGS"/>
    <property type="match status" value="1"/>
</dbReference>
<accession>A0A2M6WW18</accession>
<feature type="domain" description="TGS" evidence="3">
    <location>
        <begin position="430"/>
        <end position="495"/>
    </location>
</feature>
<dbReference type="InterPro" id="IPR003607">
    <property type="entry name" value="HD/PDEase_dom"/>
</dbReference>
<dbReference type="FunFam" id="1.10.3210.10:FF:000001">
    <property type="entry name" value="GTP pyrophosphokinase RelA"/>
    <property type="match status" value="1"/>
</dbReference>
<dbReference type="Gene3D" id="3.10.20.30">
    <property type="match status" value="1"/>
</dbReference>
<dbReference type="Pfam" id="PF13328">
    <property type="entry name" value="HD_4"/>
    <property type="match status" value="1"/>
</dbReference>
<dbReference type="InterPro" id="IPR033655">
    <property type="entry name" value="TGS_RelA/SpoT"/>
</dbReference>
<dbReference type="CDD" id="cd01668">
    <property type="entry name" value="TGS_RSH"/>
    <property type="match status" value="1"/>
</dbReference>
<evidence type="ECO:0000256" key="1">
    <source>
        <dbReference type="ARBA" id="ARBA00007476"/>
    </source>
</evidence>
<dbReference type="EMBL" id="PFAA01000002">
    <property type="protein sequence ID" value="PIT96998.1"/>
    <property type="molecule type" value="Genomic_DNA"/>
</dbReference>
<evidence type="ECO:0000313" key="4">
    <source>
        <dbReference type="EMBL" id="PIT96998.1"/>
    </source>
</evidence>
<feature type="domain" description="HD" evidence="2">
    <location>
        <begin position="43"/>
        <end position="141"/>
    </location>
</feature>
<dbReference type="SUPFAM" id="SSF81301">
    <property type="entry name" value="Nucleotidyltransferase"/>
    <property type="match status" value="1"/>
</dbReference>
<dbReference type="PANTHER" id="PTHR21262">
    <property type="entry name" value="GUANOSINE-3',5'-BIS DIPHOSPHATE 3'-PYROPHOSPHOHYDROLASE"/>
    <property type="match status" value="1"/>
</dbReference>
<dbReference type="InterPro" id="IPR006674">
    <property type="entry name" value="HD_domain"/>
</dbReference>
<protein>
    <recommendedName>
        <fullName evidence="6">TGS domain-containing protein</fullName>
    </recommendedName>
</protein>
<dbReference type="CDD" id="cd05399">
    <property type="entry name" value="NT_Rel-Spo_like"/>
    <property type="match status" value="1"/>
</dbReference>
<dbReference type="SUPFAM" id="SSF81271">
    <property type="entry name" value="TGS-like"/>
    <property type="match status" value="1"/>
</dbReference>
<dbReference type="GO" id="GO:0015969">
    <property type="term" value="P:guanosine tetraphosphate metabolic process"/>
    <property type="evidence" value="ECO:0007669"/>
    <property type="project" value="InterPro"/>
</dbReference>
<evidence type="ECO:0000259" key="2">
    <source>
        <dbReference type="PROSITE" id="PS51831"/>
    </source>
</evidence>
<dbReference type="CDD" id="cd00077">
    <property type="entry name" value="HDc"/>
    <property type="match status" value="1"/>
</dbReference>
<comment type="similarity">
    <text evidence="1">Belongs to the RelA/SpoT family.</text>
</comment>
<dbReference type="FunFam" id="3.10.20.30:FF:000002">
    <property type="entry name" value="GTP pyrophosphokinase (RelA/SpoT)"/>
    <property type="match status" value="1"/>
</dbReference>
<dbReference type="Gene3D" id="3.30.460.10">
    <property type="entry name" value="Beta Polymerase, domain 2"/>
    <property type="match status" value="1"/>
</dbReference>
<dbReference type="InterPro" id="IPR043519">
    <property type="entry name" value="NT_sf"/>
</dbReference>
<dbReference type="GO" id="GO:0005886">
    <property type="term" value="C:plasma membrane"/>
    <property type="evidence" value="ECO:0007669"/>
    <property type="project" value="TreeGrafter"/>
</dbReference>
<name>A0A2M6WW18_9BACT</name>
<dbReference type="SMART" id="SM00954">
    <property type="entry name" value="RelA_SpoT"/>
    <property type="match status" value="1"/>
</dbReference>
<dbReference type="PROSITE" id="PS51831">
    <property type="entry name" value="HD"/>
    <property type="match status" value="1"/>
</dbReference>
<reference evidence="5" key="1">
    <citation type="submission" date="2017-09" db="EMBL/GenBank/DDBJ databases">
        <title>Depth-based differentiation of microbial function through sediment-hosted aquifers and enrichment of novel symbionts in the deep terrestrial subsurface.</title>
        <authorList>
            <person name="Probst A.J."/>
            <person name="Ladd B."/>
            <person name="Jarett J.K."/>
            <person name="Geller-Mcgrath D.E."/>
            <person name="Sieber C.M.K."/>
            <person name="Emerson J.B."/>
            <person name="Anantharaman K."/>
            <person name="Thomas B.C."/>
            <person name="Malmstrom R."/>
            <person name="Stieglmeier M."/>
            <person name="Klingl A."/>
            <person name="Woyke T."/>
            <person name="Ryan C.M."/>
            <person name="Banfield J.F."/>
        </authorList>
    </citation>
    <scope>NUCLEOTIDE SEQUENCE [LARGE SCALE GENOMIC DNA]</scope>
</reference>
<evidence type="ECO:0000259" key="3">
    <source>
        <dbReference type="PROSITE" id="PS51880"/>
    </source>
</evidence>
<proteinExistence type="inferred from homology"/>
<dbReference type="PANTHER" id="PTHR21262:SF31">
    <property type="entry name" value="GTP PYROPHOSPHOKINASE"/>
    <property type="match status" value="1"/>
</dbReference>
<dbReference type="Gene3D" id="1.10.3210.10">
    <property type="entry name" value="Hypothetical protein af1432"/>
    <property type="match status" value="1"/>
</dbReference>
<evidence type="ECO:0000313" key="5">
    <source>
        <dbReference type="Proteomes" id="UP000230481"/>
    </source>
</evidence>
<sequence length="535" mass="61635">MNVRDILNLMSSASEEDKKLITTAYQFAERAHINHKRNSGEPYMIHLYEVAKILAGLGMGAKTISAGLLHDTIEDVGITEKELREKFGGEITNLVQGVTELGMLHYRGVKKHAESLRKLFVVTSQDIRVLIIKLADRLHNMRTLKYNSKESQQRNAIETLEIYAQIADRLGMGQIKGELEDLAFPYIYPDKYMEILQLRKQKNKENIKKLIKINKSIKKELAKNNIINFKTDYRIKRLYSLYQKLERKDKNIDRVRDISALRIIVPTIDDCYKALGIIHSVWRPLPGKIKDYIAIPRPNGYKSLHTTIFTGDGGLIEIQIRTEEMHQEAEYGIASHLSYKKSFEKNKKNESNQSWIRKLLSSRIANRVKNFRDEVNGNKKNDKKSLSENKKSAYKLPYLTENIPRWIKQIAEEQKSIPKSKEFIDDLKTDFFNYRIFVFTPKGDVIDLPIDSSPIDFAYAVHSDIGNHISGVKVNDKFAALNTKLKNGDIVEIQTKKTSLPTAKWMDMSKTSAARRNIRNTITEHKTAKPSIRKI</sequence>